<organism evidence="10">
    <name type="scientific">Amphimedon queenslandica</name>
    <name type="common">Sponge</name>
    <dbReference type="NCBI Taxonomy" id="400682"/>
    <lineage>
        <taxon>Eukaryota</taxon>
        <taxon>Metazoa</taxon>
        <taxon>Porifera</taxon>
        <taxon>Demospongiae</taxon>
        <taxon>Heteroscleromorpha</taxon>
        <taxon>Haplosclerida</taxon>
        <taxon>Niphatidae</taxon>
        <taxon>Amphimedon</taxon>
    </lineage>
</organism>
<evidence type="ECO:0000256" key="6">
    <source>
        <dbReference type="ARBA" id="ARBA00022989"/>
    </source>
</evidence>
<dbReference type="GO" id="GO:0033617">
    <property type="term" value="P:mitochondrial respiratory chain complex IV assembly"/>
    <property type="evidence" value="ECO:0007669"/>
    <property type="project" value="TreeGrafter"/>
</dbReference>
<evidence type="ECO:0000256" key="7">
    <source>
        <dbReference type="ARBA" id="ARBA00023128"/>
    </source>
</evidence>
<evidence type="ECO:0000256" key="2">
    <source>
        <dbReference type="ARBA" id="ARBA00008370"/>
    </source>
</evidence>
<reference evidence="10" key="1">
    <citation type="submission" date="2017-05" db="UniProtKB">
        <authorList>
            <consortium name="EnsemblMetazoa"/>
        </authorList>
    </citation>
    <scope>IDENTIFICATION</scope>
</reference>
<dbReference type="AlphaFoldDB" id="A0A1X7VK45"/>
<proteinExistence type="inferred from homology"/>
<accession>A0A1X7VK45</accession>
<keyword evidence="7" id="KW-0496">Mitochondrion</keyword>
<evidence type="ECO:0000313" key="10">
    <source>
        <dbReference type="EnsemblMetazoa" id="Aqu2.1.40397_001"/>
    </source>
</evidence>
<keyword evidence="4 9" id="KW-0812">Transmembrane</keyword>
<dbReference type="STRING" id="400682.A0A1X7VK45"/>
<dbReference type="Pfam" id="PF14138">
    <property type="entry name" value="COX16"/>
    <property type="match status" value="1"/>
</dbReference>
<comment type="similarity">
    <text evidence="2">Belongs to the COX16 family.</text>
</comment>
<evidence type="ECO:0000256" key="3">
    <source>
        <dbReference type="ARBA" id="ARBA00021814"/>
    </source>
</evidence>
<keyword evidence="5" id="KW-0999">Mitochondrion inner membrane</keyword>
<dbReference type="EnsemblMetazoa" id="Aqu2.1.40397_001">
    <property type="protein sequence ID" value="Aqu2.1.40397_001"/>
    <property type="gene ID" value="Aqu2.1.40397"/>
</dbReference>
<keyword evidence="6 9" id="KW-1133">Transmembrane helix</keyword>
<keyword evidence="8 9" id="KW-0472">Membrane</keyword>
<evidence type="ECO:0000256" key="5">
    <source>
        <dbReference type="ARBA" id="ARBA00022792"/>
    </source>
</evidence>
<dbReference type="GO" id="GO:0005743">
    <property type="term" value="C:mitochondrial inner membrane"/>
    <property type="evidence" value="ECO:0007669"/>
    <property type="project" value="UniProtKB-SubCell"/>
</dbReference>
<dbReference type="InterPro" id="IPR020164">
    <property type="entry name" value="Cyt_c_Oxase_assmbl_COX16"/>
</dbReference>
<evidence type="ECO:0000256" key="9">
    <source>
        <dbReference type="SAM" id="Phobius"/>
    </source>
</evidence>
<dbReference type="PANTHER" id="PTHR17130:SF14">
    <property type="entry name" value="CYTOCHROME C OXIDASE ASSEMBLY PROTEIN COX16 HOMOLOG, MITOCHONDRIAL"/>
    <property type="match status" value="1"/>
</dbReference>
<evidence type="ECO:0000256" key="4">
    <source>
        <dbReference type="ARBA" id="ARBA00022692"/>
    </source>
</evidence>
<protein>
    <recommendedName>
        <fullName evidence="3">Cytochrome c oxidase assembly protein COX16 homolog, mitochondrial</fullName>
    </recommendedName>
</protein>
<name>A0A1X7VK45_AMPQE</name>
<comment type="subcellular location">
    <subcellularLocation>
        <location evidence="1">Mitochondrion inner membrane</location>
        <topology evidence="1">Single-pass membrane protein</topology>
    </subcellularLocation>
</comment>
<evidence type="ECO:0000256" key="8">
    <source>
        <dbReference type="ARBA" id="ARBA00023136"/>
    </source>
</evidence>
<dbReference type="InParanoid" id="A0A1X7VK45"/>
<evidence type="ECO:0000256" key="1">
    <source>
        <dbReference type="ARBA" id="ARBA00004434"/>
    </source>
</evidence>
<sequence>MTFMDTICDSSIAMADRLGGAALVLGVHSNKPLPKMNGFLKVGLPMILFLVAGSYGLTQFTSIRIKKRDEKNRMLTAEETLSFQKAKKVVVVEEEYEQLMESLDINNWENKRGPRPWEENISNK</sequence>
<dbReference type="PANTHER" id="PTHR17130">
    <property type="entry name" value="MITOCHONDRIAL OUTER MEMBRANE PROTEIN 25"/>
    <property type="match status" value="1"/>
</dbReference>
<dbReference type="OMA" id="DIESWEN"/>
<dbReference type="eggNOG" id="ENOG502S3RD">
    <property type="taxonomic scope" value="Eukaryota"/>
</dbReference>
<feature type="transmembrane region" description="Helical" evidence="9">
    <location>
        <begin position="38"/>
        <end position="58"/>
    </location>
</feature>